<dbReference type="AlphaFoldDB" id="A0A2P2NVK2"/>
<name>A0A2P2NVK2_RHIMU</name>
<reference evidence="1" key="1">
    <citation type="submission" date="2018-02" db="EMBL/GenBank/DDBJ databases">
        <title>Rhizophora mucronata_Transcriptome.</title>
        <authorList>
            <person name="Meera S.P."/>
            <person name="Sreeshan A."/>
            <person name="Augustine A."/>
        </authorList>
    </citation>
    <scope>NUCLEOTIDE SEQUENCE</scope>
    <source>
        <tissue evidence="1">Leaf</tissue>
    </source>
</reference>
<protein>
    <submittedName>
        <fullName evidence="1">Uncharacterized protein</fullName>
    </submittedName>
</protein>
<sequence>MRIIDVCCSSECRLRRIDFPSMVYRFVIYESGKPPLDSQTPSHHLI</sequence>
<evidence type="ECO:0000313" key="1">
    <source>
        <dbReference type="EMBL" id="MBX46371.1"/>
    </source>
</evidence>
<proteinExistence type="predicted"/>
<organism evidence="1">
    <name type="scientific">Rhizophora mucronata</name>
    <name type="common">Asiatic mangrove</name>
    <dbReference type="NCBI Taxonomy" id="61149"/>
    <lineage>
        <taxon>Eukaryota</taxon>
        <taxon>Viridiplantae</taxon>
        <taxon>Streptophyta</taxon>
        <taxon>Embryophyta</taxon>
        <taxon>Tracheophyta</taxon>
        <taxon>Spermatophyta</taxon>
        <taxon>Magnoliopsida</taxon>
        <taxon>eudicotyledons</taxon>
        <taxon>Gunneridae</taxon>
        <taxon>Pentapetalae</taxon>
        <taxon>rosids</taxon>
        <taxon>fabids</taxon>
        <taxon>Malpighiales</taxon>
        <taxon>Rhizophoraceae</taxon>
        <taxon>Rhizophora</taxon>
    </lineage>
</organism>
<accession>A0A2P2NVK2</accession>
<dbReference type="EMBL" id="GGEC01065887">
    <property type="protein sequence ID" value="MBX46371.1"/>
    <property type="molecule type" value="Transcribed_RNA"/>
</dbReference>